<dbReference type="InterPro" id="IPR013517">
    <property type="entry name" value="FG-GAP"/>
</dbReference>
<dbReference type="PANTHER" id="PTHR44103:SF1">
    <property type="entry name" value="PROPROTEIN CONVERTASE P"/>
    <property type="match status" value="1"/>
</dbReference>
<dbReference type="Gene3D" id="2.130.10.130">
    <property type="entry name" value="Integrin alpha, N-terminal"/>
    <property type="match status" value="1"/>
</dbReference>
<dbReference type="AlphaFoldDB" id="A0A382GGN2"/>
<feature type="non-terminal residue" evidence="2">
    <location>
        <position position="114"/>
    </location>
</feature>
<dbReference type="InterPro" id="IPR028994">
    <property type="entry name" value="Integrin_alpha_N"/>
</dbReference>
<dbReference type="PANTHER" id="PTHR44103">
    <property type="entry name" value="PROPROTEIN CONVERTASE P"/>
    <property type="match status" value="1"/>
</dbReference>
<sequence length="114" mass="12170">MKHVLISFLLFTTVIFPTRIFSHHYSIIAHTISDSAHEARSVSAADIDGDGDMDVLAGHNNIAWYENDGSESFTTHTISTSAASSVYAVDLDGDGDMDVVGSSAGSVGWYENDG</sequence>
<protein>
    <recommendedName>
        <fullName evidence="3">VCBS repeat-containing protein</fullName>
    </recommendedName>
</protein>
<gene>
    <name evidence="2" type="ORF">METZ01_LOCUS226769</name>
</gene>
<name>A0A382GGN2_9ZZZZ</name>
<dbReference type="EMBL" id="UINC01055256">
    <property type="protein sequence ID" value="SVB73915.1"/>
    <property type="molecule type" value="Genomic_DNA"/>
</dbReference>
<evidence type="ECO:0000313" key="2">
    <source>
        <dbReference type="EMBL" id="SVB73915.1"/>
    </source>
</evidence>
<accession>A0A382GGN2</accession>
<proteinExistence type="predicted"/>
<dbReference type="SUPFAM" id="SSF69318">
    <property type="entry name" value="Integrin alpha N-terminal domain"/>
    <property type="match status" value="1"/>
</dbReference>
<keyword evidence="1" id="KW-0732">Signal</keyword>
<organism evidence="2">
    <name type="scientific">marine metagenome</name>
    <dbReference type="NCBI Taxonomy" id="408172"/>
    <lineage>
        <taxon>unclassified sequences</taxon>
        <taxon>metagenomes</taxon>
        <taxon>ecological metagenomes</taxon>
    </lineage>
</organism>
<reference evidence="2" key="1">
    <citation type="submission" date="2018-05" db="EMBL/GenBank/DDBJ databases">
        <authorList>
            <person name="Lanie J.A."/>
            <person name="Ng W.-L."/>
            <person name="Kazmierczak K.M."/>
            <person name="Andrzejewski T.M."/>
            <person name="Davidsen T.M."/>
            <person name="Wayne K.J."/>
            <person name="Tettelin H."/>
            <person name="Glass J.I."/>
            <person name="Rusch D."/>
            <person name="Podicherti R."/>
            <person name="Tsui H.-C.T."/>
            <person name="Winkler M.E."/>
        </authorList>
    </citation>
    <scope>NUCLEOTIDE SEQUENCE</scope>
</reference>
<dbReference type="Pfam" id="PF13517">
    <property type="entry name" value="FG-GAP_3"/>
    <property type="match status" value="1"/>
</dbReference>
<evidence type="ECO:0008006" key="3">
    <source>
        <dbReference type="Google" id="ProtNLM"/>
    </source>
</evidence>
<evidence type="ECO:0000256" key="1">
    <source>
        <dbReference type="ARBA" id="ARBA00022729"/>
    </source>
</evidence>